<dbReference type="GeneID" id="5544608"/>
<dbReference type="InterPro" id="IPR043502">
    <property type="entry name" value="DNA/RNA_pol_sf"/>
</dbReference>
<dbReference type="STRING" id="436907.A7TMQ2"/>
<dbReference type="KEGG" id="vpo:Kpol_1066p33"/>
<dbReference type="HOGENOM" id="CLU_030550_0_0_1"/>
<dbReference type="RefSeq" id="XP_001644324.1">
    <property type="nucleotide sequence ID" value="XM_001644274.1"/>
</dbReference>
<protein>
    <submittedName>
        <fullName evidence="3">Tkp1 protein</fullName>
    </submittedName>
</protein>
<dbReference type="InParanoid" id="A7TMQ2"/>
<dbReference type="eggNOG" id="KOG0017">
    <property type="taxonomic scope" value="Eukaryota"/>
</dbReference>
<dbReference type="InterPro" id="IPR013103">
    <property type="entry name" value="RVT_2"/>
</dbReference>
<dbReference type="PhylomeDB" id="A7TMQ2"/>
<organism evidence="4">
    <name type="scientific">Vanderwaltozyma polyspora (strain ATCC 22028 / DSM 70294 / BCRC 21397 / CBS 2163 / NBRC 10782 / NRRL Y-8283 / UCD 57-17)</name>
    <name type="common">Kluyveromyces polysporus</name>
    <dbReference type="NCBI Taxonomy" id="436907"/>
    <lineage>
        <taxon>Eukaryota</taxon>
        <taxon>Fungi</taxon>
        <taxon>Dikarya</taxon>
        <taxon>Ascomycota</taxon>
        <taxon>Saccharomycotina</taxon>
        <taxon>Saccharomycetes</taxon>
        <taxon>Saccharomycetales</taxon>
        <taxon>Saccharomycetaceae</taxon>
        <taxon>Vanderwaltozyma</taxon>
    </lineage>
</organism>
<sequence length="415" mass="46342">MIYSDNPLSFYYSDFNKPISSSTFDEELPPDVIPISDDSSTPSVIEDDVPPEIPSLSSSTPALPDELINSSPENSHSGGIIDDTTISSDTSPAISPSLENSPSGGTIADLNTSSANPVSPSLLAQNSNSGGITQPSVSTDLGGIGKEQDSSKKRIREINENNDMKKQPYWRKNDLSSINFPPRQKRRIHLINSVKHAINNPPSVGNNSLSYREAITLNQNPIDKDSYKKAYMKEVNQLMKHETWDNHNLYDIQEVNPKTVINSMFIFITKRDGTHKCRFVAQGDQQKPGTYYDSLAANTIHHEALMTCMAIALDNDMFIVQLDISSAYLYADLKEELYIRTPPHLGHKNKVFKLQKSLYGLKQSGANWYENIKNYITETCGMSSIRGWSCAFKKDDLMVCLFVDNIIMFGKDHNE</sequence>
<feature type="region of interest" description="Disordered" evidence="1">
    <location>
        <begin position="22"/>
        <end position="151"/>
    </location>
</feature>
<feature type="domain" description="Reverse transcriptase Ty1/copia-type" evidence="2">
    <location>
        <begin position="260"/>
        <end position="413"/>
    </location>
</feature>
<dbReference type="Proteomes" id="UP000000267">
    <property type="component" value="Unassembled WGS sequence"/>
</dbReference>
<evidence type="ECO:0000256" key="1">
    <source>
        <dbReference type="SAM" id="MobiDB-lite"/>
    </source>
</evidence>
<dbReference type="SUPFAM" id="SSF56672">
    <property type="entry name" value="DNA/RNA polymerases"/>
    <property type="match status" value="1"/>
</dbReference>
<feature type="compositionally biased region" description="Low complexity" evidence="1">
    <location>
        <begin position="80"/>
        <end position="91"/>
    </location>
</feature>
<name>A7TMQ2_VANPO</name>
<reference evidence="3 4" key="1">
    <citation type="journal article" date="2007" name="Proc. Natl. Acad. Sci. U.S.A.">
        <title>Independent sorting-out of thousands of duplicated gene pairs in two yeast species descended from a whole-genome duplication.</title>
        <authorList>
            <person name="Scannell D.R."/>
            <person name="Frank A.C."/>
            <person name="Conant G.C."/>
            <person name="Byrne K.P."/>
            <person name="Woolfit M."/>
            <person name="Wolfe K.H."/>
        </authorList>
    </citation>
    <scope>NUCLEOTIDE SEQUENCE [LARGE SCALE GENOMIC DNA]</scope>
    <source>
        <strain evidence="4">ATCC 22028 / DSM 70294 / BCRC 21397 / CBS 2163 / NBRC 10782 / NRRL Y-8283 / UCD 57-17</strain>
    </source>
</reference>
<evidence type="ECO:0000259" key="2">
    <source>
        <dbReference type="Pfam" id="PF07727"/>
    </source>
</evidence>
<accession>A7TMQ2</accession>
<dbReference type="AlphaFoldDB" id="A7TMQ2"/>
<gene>
    <name evidence="3" type="ORF">Kpol_1066p33</name>
</gene>
<dbReference type="OrthoDB" id="4064460at2759"/>
<proteinExistence type="predicted"/>
<evidence type="ECO:0000313" key="3">
    <source>
        <dbReference type="EMBL" id="EDO16466.1"/>
    </source>
</evidence>
<evidence type="ECO:0000313" key="4">
    <source>
        <dbReference type="Proteomes" id="UP000000267"/>
    </source>
</evidence>
<feature type="compositionally biased region" description="Polar residues" evidence="1">
    <location>
        <begin position="92"/>
        <end position="139"/>
    </location>
</feature>
<feature type="compositionally biased region" description="Polar residues" evidence="1">
    <location>
        <begin position="68"/>
        <end position="77"/>
    </location>
</feature>
<dbReference type="EMBL" id="DS480424">
    <property type="protein sequence ID" value="EDO16466.1"/>
    <property type="molecule type" value="Genomic_DNA"/>
</dbReference>
<keyword evidence="4" id="KW-1185">Reference proteome</keyword>
<dbReference type="Pfam" id="PF07727">
    <property type="entry name" value="RVT_2"/>
    <property type="match status" value="1"/>
</dbReference>